<keyword evidence="2" id="KW-1185">Reference proteome</keyword>
<comment type="caution">
    <text evidence="1">The sequence shown here is derived from an EMBL/GenBank/DDBJ whole genome shotgun (WGS) entry which is preliminary data.</text>
</comment>
<gene>
    <name evidence="1" type="ORF">Fcan01_22702</name>
</gene>
<organism evidence="1 2">
    <name type="scientific">Folsomia candida</name>
    <name type="common">Springtail</name>
    <dbReference type="NCBI Taxonomy" id="158441"/>
    <lineage>
        <taxon>Eukaryota</taxon>
        <taxon>Metazoa</taxon>
        <taxon>Ecdysozoa</taxon>
        <taxon>Arthropoda</taxon>
        <taxon>Hexapoda</taxon>
        <taxon>Collembola</taxon>
        <taxon>Entomobryomorpha</taxon>
        <taxon>Isotomoidea</taxon>
        <taxon>Isotomidae</taxon>
        <taxon>Proisotominae</taxon>
        <taxon>Folsomia</taxon>
    </lineage>
</organism>
<proteinExistence type="predicted"/>
<sequence>MKILEGSCAVLYTTAPPGKSYMRTAERSIDFLPHEFNDNVYSATRCRTETVILSCPNNTFIKQIEWGGKWGEVTSLMLYCSKAENIKADAVLEFQDPETLVKHHKCVAVVGLDFYFHVETGSYYLHKVACARSEFTDGTLKCPRGQVMTGLEIEQEDLSNFTKAVRILCTKPLHNIEKCVPGDIKDIIVECRAFHAVAPLTCAVAKTVGYDWTKERETTFQSSVTVTTTIDAPPEYHTVIYQILGTCGLYEARPDYYERVDTHMNVSIITRGRIQRFLVNGSYHIPIPEKLLKKSWDSWKRAKKSFRDSVLPVGAVLAIASDQEEESVASKIQVVWDVKESGVRKIAAKNNSSRGVEQ</sequence>
<feature type="non-terminal residue" evidence="1">
    <location>
        <position position="358"/>
    </location>
</feature>
<dbReference type="Proteomes" id="UP000198287">
    <property type="component" value="Unassembled WGS sequence"/>
</dbReference>
<evidence type="ECO:0000313" key="2">
    <source>
        <dbReference type="Proteomes" id="UP000198287"/>
    </source>
</evidence>
<name>A0A226DDG7_FOLCA</name>
<accession>A0A226DDG7</accession>
<dbReference type="EMBL" id="LNIX01000026">
    <property type="protein sequence ID" value="OXA42256.1"/>
    <property type="molecule type" value="Genomic_DNA"/>
</dbReference>
<protein>
    <submittedName>
        <fullName evidence="1">Uncharacterized protein</fullName>
    </submittedName>
</protein>
<dbReference type="AlphaFoldDB" id="A0A226DDG7"/>
<reference evidence="1 2" key="1">
    <citation type="submission" date="2015-12" db="EMBL/GenBank/DDBJ databases">
        <title>The genome of Folsomia candida.</title>
        <authorList>
            <person name="Faddeeva A."/>
            <person name="Derks M.F."/>
            <person name="Anvar Y."/>
            <person name="Smit S."/>
            <person name="Van Straalen N."/>
            <person name="Roelofs D."/>
        </authorList>
    </citation>
    <scope>NUCLEOTIDE SEQUENCE [LARGE SCALE GENOMIC DNA]</scope>
    <source>
        <strain evidence="1 2">VU population</strain>
        <tissue evidence="1">Whole body</tissue>
    </source>
</reference>
<evidence type="ECO:0000313" key="1">
    <source>
        <dbReference type="EMBL" id="OXA42256.1"/>
    </source>
</evidence>